<dbReference type="NCBIfam" id="TIGR02432">
    <property type="entry name" value="lysidine_TilS_N"/>
    <property type="match status" value="1"/>
</dbReference>
<keyword evidence="3 8" id="KW-0436">Ligase</keyword>
<evidence type="ECO:0000259" key="9">
    <source>
        <dbReference type="SMART" id="SM00977"/>
    </source>
</evidence>
<keyword evidence="2 8" id="KW-0963">Cytoplasm</keyword>
<dbReference type="PANTHER" id="PTHR43033:SF1">
    <property type="entry name" value="TRNA(ILE)-LYSIDINE SYNTHASE-RELATED"/>
    <property type="match status" value="1"/>
</dbReference>
<dbReference type="Proteomes" id="UP000183557">
    <property type="component" value="Unassembled WGS sequence"/>
</dbReference>
<feature type="binding site" evidence="8">
    <location>
        <begin position="26"/>
        <end position="31"/>
    </location>
    <ligand>
        <name>ATP</name>
        <dbReference type="ChEBI" id="CHEBI:30616"/>
    </ligand>
</feature>
<dbReference type="GO" id="GO:0005737">
    <property type="term" value="C:cytoplasm"/>
    <property type="evidence" value="ECO:0007669"/>
    <property type="project" value="UniProtKB-SubCell"/>
</dbReference>
<dbReference type="InterPro" id="IPR012795">
    <property type="entry name" value="tRNA_Ile_lys_synt_N"/>
</dbReference>
<dbReference type="Pfam" id="PF01171">
    <property type="entry name" value="ATP_bind_3"/>
    <property type="match status" value="1"/>
</dbReference>
<dbReference type="NCBIfam" id="TIGR02433">
    <property type="entry name" value="lysidine_TilS_C"/>
    <property type="match status" value="1"/>
</dbReference>
<dbReference type="EC" id="6.3.4.19" evidence="8"/>
<evidence type="ECO:0000256" key="8">
    <source>
        <dbReference type="HAMAP-Rule" id="MF_01161"/>
    </source>
</evidence>
<dbReference type="Gene3D" id="3.30.465.60">
    <property type="match status" value="1"/>
</dbReference>
<dbReference type="SUPFAM" id="SSF82829">
    <property type="entry name" value="MesJ substrate recognition domain-like"/>
    <property type="match status" value="1"/>
</dbReference>
<accession>A0A1I3Z730</accession>
<gene>
    <name evidence="8" type="primary">tilS</name>
    <name evidence="10" type="ORF">SAMN04487936_1136</name>
</gene>
<dbReference type="GO" id="GO:0032267">
    <property type="term" value="F:tRNA(Ile)-lysidine synthase activity"/>
    <property type="evidence" value="ECO:0007669"/>
    <property type="project" value="UniProtKB-EC"/>
</dbReference>
<feature type="domain" description="Lysidine-tRNA(Ile) synthetase C-terminal" evidence="9">
    <location>
        <begin position="384"/>
        <end position="456"/>
    </location>
</feature>
<dbReference type="GO" id="GO:0006400">
    <property type="term" value="P:tRNA modification"/>
    <property type="evidence" value="ECO:0007669"/>
    <property type="project" value="UniProtKB-UniRule"/>
</dbReference>
<comment type="subcellular location">
    <subcellularLocation>
        <location evidence="1 8">Cytoplasm</location>
    </subcellularLocation>
</comment>
<dbReference type="EMBL" id="FOSB01000013">
    <property type="protein sequence ID" value="SFK39845.1"/>
    <property type="molecule type" value="Genomic_DNA"/>
</dbReference>
<dbReference type="SUPFAM" id="SSF56037">
    <property type="entry name" value="PheT/TilS domain"/>
    <property type="match status" value="1"/>
</dbReference>
<dbReference type="InterPro" id="IPR012094">
    <property type="entry name" value="tRNA_Ile_lys_synt"/>
</dbReference>
<dbReference type="GO" id="GO:0005524">
    <property type="term" value="F:ATP binding"/>
    <property type="evidence" value="ECO:0007669"/>
    <property type="project" value="UniProtKB-UniRule"/>
</dbReference>
<name>A0A1I3Z730_HALDA</name>
<dbReference type="SMART" id="SM00977">
    <property type="entry name" value="TilS_C"/>
    <property type="match status" value="1"/>
</dbReference>
<dbReference type="SUPFAM" id="SSF52402">
    <property type="entry name" value="Adenine nucleotide alpha hydrolases-like"/>
    <property type="match status" value="1"/>
</dbReference>
<dbReference type="InterPro" id="IPR012796">
    <property type="entry name" value="Lysidine-tRNA-synth_C"/>
</dbReference>
<dbReference type="CDD" id="cd01992">
    <property type="entry name" value="TilS_N"/>
    <property type="match status" value="1"/>
</dbReference>
<dbReference type="RefSeq" id="WP_075037892.1">
    <property type="nucleotide sequence ID" value="NZ_FOSB01000013.1"/>
</dbReference>
<keyword evidence="4 8" id="KW-0819">tRNA processing</keyword>
<dbReference type="InterPro" id="IPR011063">
    <property type="entry name" value="TilS/TtcA_N"/>
</dbReference>
<dbReference type="PANTHER" id="PTHR43033">
    <property type="entry name" value="TRNA(ILE)-LYSIDINE SYNTHASE-RELATED"/>
    <property type="match status" value="1"/>
</dbReference>
<evidence type="ECO:0000256" key="7">
    <source>
        <dbReference type="ARBA" id="ARBA00048539"/>
    </source>
</evidence>
<reference evidence="11" key="1">
    <citation type="submission" date="2016-10" db="EMBL/GenBank/DDBJ databases">
        <authorList>
            <person name="Varghese N."/>
            <person name="Submissions S."/>
        </authorList>
    </citation>
    <scope>NUCLEOTIDE SEQUENCE [LARGE SCALE GENOMIC DNA]</scope>
    <source>
        <strain evidence="11">CGMCC 1.3704</strain>
    </source>
</reference>
<evidence type="ECO:0000313" key="11">
    <source>
        <dbReference type="Proteomes" id="UP000183557"/>
    </source>
</evidence>
<dbReference type="HAMAP" id="MF_01161">
    <property type="entry name" value="tRNA_Ile_lys_synt"/>
    <property type="match status" value="1"/>
</dbReference>
<dbReference type="Pfam" id="PF11734">
    <property type="entry name" value="TilS_C"/>
    <property type="match status" value="1"/>
</dbReference>
<dbReference type="OrthoDB" id="9807403at2"/>
<evidence type="ECO:0000256" key="5">
    <source>
        <dbReference type="ARBA" id="ARBA00022741"/>
    </source>
</evidence>
<comment type="similarity">
    <text evidence="8">Belongs to the tRNA(Ile)-lysidine synthase family.</text>
</comment>
<evidence type="ECO:0000256" key="3">
    <source>
        <dbReference type="ARBA" id="ARBA00022598"/>
    </source>
</evidence>
<dbReference type="Gene3D" id="3.40.50.620">
    <property type="entry name" value="HUPs"/>
    <property type="match status" value="1"/>
</dbReference>
<keyword evidence="11" id="KW-1185">Reference proteome</keyword>
<sequence>MDQYVHSFILKHQLIKSHQTLLVAVSGGPDSIALLHYLCAIRKTTPIHLIALSVNHNLRGEDAEEDLRYVEEVCRNWGVEFVGTSVDVNSYKIKTGQGTQEAARDLRYQFFEEMMHAYEADALAMGHHGDDQAETIMMQMVRSARPEAVQGIPVERPFACGRIIRPFLCISKEQINSYLQQHDLEARIDPSNAQTEYTRNAFRHYVLPFMKERNPRFHQHMQAWSERVRSERAYINEEAKKVLEAVHFSSNVEKFVQFSNQTFKTFPLALQRTAFHLILNYLYVKQNEDISYLHEEMFMNLLNDDKPNVSLDFPQGLKITRAYDEITFSFNEIKKEGGFHHHLQVGDRAYFPDGSWMDAEWSQTDEEEDHYTYVCDSHHVNFPLVVRTRQNGDRIRVRGMNGSKKVKDIFIDQKIPARLRDTWPIVTDQSGEVLWVVGLKKGGENPGFSSGPWLRLYYKNKADT</sequence>
<keyword evidence="6 8" id="KW-0067">ATP-binding</keyword>
<evidence type="ECO:0000256" key="1">
    <source>
        <dbReference type="ARBA" id="ARBA00004496"/>
    </source>
</evidence>
<proteinExistence type="inferred from homology"/>
<protein>
    <recommendedName>
        <fullName evidence="8">tRNA(Ile)-lysidine synthase</fullName>
        <ecNumber evidence="8">6.3.4.19</ecNumber>
    </recommendedName>
    <alternativeName>
        <fullName evidence="8">tRNA(Ile)-2-lysyl-cytidine synthase</fullName>
    </alternativeName>
    <alternativeName>
        <fullName evidence="8">tRNA(Ile)-lysidine synthetase</fullName>
    </alternativeName>
</protein>
<comment type="function">
    <text evidence="8">Ligates lysine onto the cytidine present at position 34 of the AUA codon-specific tRNA(Ile) that contains the anticodon CAU, in an ATP-dependent manner. Cytidine is converted to lysidine, thus changing the amino acid specificity of the tRNA from methionine to isoleucine.</text>
</comment>
<evidence type="ECO:0000256" key="6">
    <source>
        <dbReference type="ARBA" id="ARBA00022840"/>
    </source>
</evidence>
<evidence type="ECO:0000256" key="4">
    <source>
        <dbReference type="ARBA" id="ARBA00022694"/>
    </source>
</evidence>
<evidence type="ECO:0000256" key="2">
    <source>
        <dbReference type="ARBA" id="ARBA00022490"/>
    </source>
</evidence>
<comment type="domain">
    <text evidence="8">The N-terminal region contains the highly conserved SGGXDS motif, predicted to be a P-loop motif involved in ATP binding.</text>
</comment>
<dbReference type="InterPro" id="IPR014729">
    <property type="entry name" value="Rossmann-like_a/b/a_fold"/>
</dbReference>
<dbReference type="AlphaFoldDB" id="A0A1I3Z730"/>
<comment type="catalytic activity">
    <reaction evidence="7 8">
        <text>cytidine(34) in tRNA(Ile2) + L-lysine + ATP = lysidine(34) in tRNA(Ile2) + AMP + diphosphate + H(+)</text>
        <dbReference type="Rhea" id="RHEA:43744"/>
        <dbReference type="Rhea" id="RHEA-COMP:10625"/>
        <dbReference type="Rhea" id="RHEA-COMP:10670"/>
        <dbReference type="ChEBI" id="CHEBI:15378"/>
        <dbReference type="ChEBI" id="CHEBI:30616"/>
        <dbReference type="ChEBI" id="CHEBI:32551"/>
        <dbReference type="ChEBI" id="CHEBI:33019"/>
        <dbReference type="ChEBI" id="CHEBI:82748"/>
        <dbReference type="ChEBI" id="CHEBI:83665"/>
        <dbReference type="ChEBI" id="CHEBI:456215"/>
        <dbReference type="EC" id="6.3.4.19"/>
    </reaction>
</comment>
<keyword evidence="5 8" id="KW-0547">Nucleotide-binding</keyword>
<organism evidence="10 11">
    <name type="scientific">Halobacillus dabanensis</name>
    <dbReference type="NCBI Taxonomy" id="240302"/>
    <lineage>
        <taxon>Bacteria</taxon>
        <taxon>Bacillati</taxon>
        <taxon>Bacillota</taxon>
        <taxon>Bacilli</taxon>
        <taxon>Bacillales</taxon>
        <taxon>Bacillaceae</taxon>
        <taxon>Halobacillus</taxon>
    </lineage>
</organism>
<evidence type="ECO:0000313" key="10">
    <source>
        <dbReference type="EMBL" id="SFK39845.1"/>
    </source>
</evidence>